<evidence type="ECO:0000259" key="12">
    <source>
        <dbReference type="PROSITE" id="PS50110"/>
    </source>
</evidence>
<evidence type="ECO:0000256" key="6">
    <source>
        <dbReference type="ARBA" id="ARBA00023015"/>
    </source>
</evidence>
<sequence>MSAKSTIIIIEDEKNICNFMATTLTAQGYKIITAANAKSGLSLIASCCPDLILLDMGLPDMDGIDVIKDIRSWASIPIIVISARTQEKEKVLALDTGADDYITKPFGPSELFARIRTALRHSNRLNTDSRLTLRPYEADGLIIDFDKHLITLSGSEVHLTQVEFKIISLLAQNSGRVMTYDSIISNVWGPYADDNNRILRVNMANIRRKLEKNPAEPHYIFTEIGIGYRMLEDKAG</sequence>
<proteinExistence type="predicted"/>
<dbReference type="InterPro" id="IPR011006">
    <property type="entry name" value="CheY-like_superfamily"/>
</dbReference>
<dbReference type="SMART" id="SM00448">
    <property type="entry name" value="REC"/>
    <property type="match status" value="1"/>
</dbReference>
<keyword evidence="7 11" id="KW-0238">DNA-binding</keyword>
<dbReference type="InterPro" id="IPR036388">
    <property type="entry name" value="WH-like_DNA-bd_sf"/>
</dbReference>
<evidence type="ECO:0000313" key="15">
    <source>
        <dbReference type="Proteomes" id="UP000295718"/>
    </source>
</evidence>
<dbReference type="InterPro" id="IPR039420">
    <property type="entry name" value="WalR-like"/>
</dbReference>
<dbReference type="SUPFAM" id="SSF52172">
    <property type="entry name" value="CheY-like"/>
    <property type="match status" value="1"/>
</dbReference>
<dbReference type="InterPro" id="IPR001867">
    <property type="entry name" value="OmpR/PhoB-type_DNA-bd"/>
</dbReference>
<dbReference type="GO" id="GO:0045893">
    <property type="term" value="P:positive regulation of DNA-templated transcription"/>
    <property type="evidence" value="ECO:0007669"/>
    <property type="project" value="UniProtKB-ARBA"/>
</dbReference>
<feature type="DNA-binding region" description="OmpR/PhoB-type" evidence="11">
    <location>
        <begin position="133"/>
        <end position="232"/>
    </location>
</feature>
<evidence type="ECO:0000256" key="3">
    <source>
        <dbReference type="ARBA" id="ARBA00022490"/>
    </source>
</evidence>
<dbReference type="PANTHER" id="PTHR48111:SF50">
    <property type="entry name" value="KDP OPERON TRANSCRIPTIONAL REGULATORY PROTEIN KDPE"/>
    <property type="match status" value="1"/>
</dbReference>
<keyword evidence="4 10" id="KW-0597">Phosphoprotein</keyword>
<gene>
    <name evidence="14" type="ORF">EDD76_115102</name>
</gene>
<dbReference type="PANTHER" id="PTHR48111">
    <property type="entry name" value="REGULATOR OF RPOS"/>
    <property type="match status" value="1"/>
</dbReference>
<dbReference type="RefSeq" id="WP_031392651.1">
    <property type="nucleotide sequence ID" value="NZ_JPNB01000003.1"/>
</dbReference>
<evidence type="ECO:0000313" key="14">
    <source>
        <dbReference type="EMBL" id="TCL55469.1"/>
    </source>
</evidence>
<evidence type="ECO:0000259" key="13">
    <source>
        <dbReference type="PROSITE" id="PS51755"/>
    </source>
</evidence>
<dbReference type="InterPro" id="IPR001789">
    <property type="entry name" value="Sig_transdc_resp-reg_receiver"/>
</dbReference>
<feature type="modified residue" description="4-aspartylphosphate" evidence="10">
    <location>
        <position position="55"/>
    </location>
</feature>
<dbReference type="Pfam" id="PF00072">
    <property type="entry name" value="Response_reg"/>
    <property type="match status" value="1"/>
</dbReference>
<dbReference type="Gene3D" id="1.10.10.10">
    <property type="entry name" value="Winged helix-like DNA-binding domain superfamily/Winged helix DNA-binding domain"/>
    <property type="match status" value="1"/>
</dbReference>
<comment type="function">
    <text evidence="9">May play the central regulatory role in sporulation. It may be an element of the effector pathway responsible for the activation of sporulation genes in response to nutritional stress. Spo0A may act in concert with spo0H (a sigma factor) to control the expression of some genes that are critical to the sporulation process.</text>
</comment>
<dbReference type="PROSITE" id="PS50110">
    <property type="entry name" value="RESPONSE_REGULATORY"/>
    <property type="match status" value="1"/>
</dbReference>
<dbReference type="FunFam" id="3.40.50.2300:FF:000021">
    <property type="entry name" value="Two-component system response regulator KdpE"/>
    <property type="match status" value="1"/>
</dbReference>
<evidence type="ECO:0000256" key="4">
    <source>
        <dbReference type="ARBA" id="ARBA00022553"/>
    </source>
</evidence>
<evidence type="ECO:0000256" key="10">
    <source>
        <dbReference type="PROSITE-ProRule" id="PRU00169"/>
    </source>
</evidence>
<dbReference type="CDD" id="cd17620">
    <property type="entry name" value="REC_OmpR_KdpE-like"/>
    <property type="match status" value="1"/>
</dbReference>
<evidence type="ECO:0000256" key="11">
    <source>
        <dbReference type="PROSITE-ProRule" id="PRU01091"/>
    </source>
</evidence>
<comment type="subcellular location">
    <subcellularLocation>
        <location evidence="1">Cytoplasm</location>
    </subcellularLocation>
</comment>
<evidence type="ECO:0000256" key="1">
    <source>
        <dbReference type="ARBA" id="ARBA00004496"/>
    </source>
</evidence>
<organism evidence="14 15">
    <name type="scientific">Kineothrix alysoides</name>
    <dbReference type="NCBI Taxonomy" id="1469948"/>
    <lineage>
        <taxon>Bacteria</taxon>
        <taxon>Bacillati</taxon>
        <taxon>Bacillota</taxon>
        <taxon>Clostridia</taxon>
        <taxon>Lachnospirales</taxon>
        <taxon>Lachnospiraceae</taxon>
        <taxon>Kineothrix</taxon>
    </lineage>
</organism>
<dbReference type="GO" id="GO:0032993">
    <property type="term" value="C:protein-DNA complex"/>
    <property type="evidence" value="ECO:0007669"/>
    <property type="project" value="TreeGrafter"/>
</dbReference>
<keyword evidence="5" id="KW-0902">Two-component regulatory system</keyword>
<dbReference type="SMART" id="SM00862">
    <property type="entry name" value="Trans_reg_C"/>
    <property type="match status" value="1"/>
</dbReference>
<dbReference type="Proteomes" id="UP000295718">
    <property type="component" value="Unassembled WGS sequence"/>
</dbReference>
<keyword evidence="3" id="KW-0963">Cytoplasm</keyword>
<dbReference type="PROSITE" id="PS51755">
    <property type="entry name" value="OMPR_PHOB"/>
    <property type="match status" value="1"/>
</dbReference>
<dbReference type="STRING" id="1469948.GCA_000732725_04031"/>
<dbReference type="EMBL" id="SLUO01000015">
    <property type="protein sequence ID" value="TCL55469.1"/>
    <property type="molecule type" value="Genomic_DNA"/>
</dbReference>
<dbReference type="GO" id="GO:0000156">
    <property type="term" value="F:phosphorelay response regulator activity"/>
    <property type="evidence" value="ECO:0007669"/>
    <property type="project" value="TreeGrafter"/>
</dbReference>
<protein>
    <recommendedName>
        <fullName evidence="2">Stage 0 sporulation protein A homolog</fullName>
    </recommendedName>
</protein>
<reference evidence="14 15" key="1">
    <citation type="submission" date="2019-03" db="EMBL/GenBank/DDBJ databases">
        <title>Genomic Encyclopedia of Type Strains, Phase IV (KMG-IV): sequencing the most valuable type-strain genomes for metagenomic binning, comparative biology and taxonomic classification.</title>
        <authorList>
            <person name="Goeker M."/>
        </authorList>
    </citation>
    <scope>NUCLEOTIDE SEQUENCE [LARGE SCALE GENOMIC DNA]</scope>
    <source>
        <strain evidence="14 15">DSM 100556</strain>
    </source>
</reference>
<dbReference type="GO" id="GO:0005829">
    <property type="term" value="C:cytosol"/>
    <property type="evidence" value="ECO:0007669"/>
    <property type="project" value="TreeGrafter"/>
</dbReference>
<dbReference type="Gene3D" id="3.40.50.2300">
    <property type="match status" value="1"/>
</dbReference>
<evidence type="ECO:0000256" key="5">
    <source>
        <dbReference type="ARBA" id="ARBA00023012"/>
    </source>
</evidence>
<dbReference type="GO" id="GO:0042802">
    <property type="term" value="F:identical protein binding"/>
    <property type="evidence" value="ECO:0007669"/>
    <property type="project" value="UniProtKB-ARBA"/>
</dbReference>
<evidence type="ECO:0000256" key="9">
    <source>
        <dbReference type="ARBA" id="ARBA00024867"/>
    </source>
</evidence>
<keyword evidence="8" id="KW-0804">Transcription</keyword>
<name>A0A4R1QNV8_9FIRM</name>
<comment type="caution">
    <text evidence="14">The sequence shown here is derived from an EMBL/GenBank/DDBJ whole genome shotgun (WGS) entry which is preliminary data.</text>
</comment>
<dbReference type="Pfam" id="PF00486">
    <property type="entry name" value="Trans_reg_C"/>
    <property type="match status" value="1"/>
</dbReference>
<feature type="domain" description="Response regulatory" evidence="12">
    <location>
        <begin position="6"/>
        <end position="119"/>
    </location>
</feature>
<dbReference type="OrthoDB" id="9802426at2"/>
<keyword evidence="15" id="KW-1185">Reference proteome</keyword>
<dbReference type="GO" id="GO:0000987">
    <property type="term" value="F:cis-regulatory region sequence-specific DNA binding"/>
    <property type="evidence" value="ECO:0007669"/>
    <property type="project" value="UniProtKB-ARBA"/>
</dbReference>
<dbReference type="AlphaFoldDB" id="A0A4R1QNV8"/>
<dbReference type="CDD" id="cd00383">
    <property type="entry name" value="trans_reg_C"/>
    <property type="match status" value="1"/>
</dbReference>
<evidence type="ECO:0000256" key="2">
    <source>
        <dbReference type="ARBA" id="ARBA00018672"/>
    </source>
</evidence>
<dbReference type="Gene3D" id="6.10.250.690">
    <property type="match status" value="1"/>
</dbReference>
<feature type="domain" description="OmpR/PhoB-type" evidence="13">
    <location>
        <begin position="133"/>
        <end position="232"/>
    </location>
</feature>
<keyword evidence="6" id="KW-0805">Transcription regulation</keyword>
<evidence type="ECO:0000256" key="8">
    <source>
        <dbReference type="ARBA" id="ARBA00023163"/>
    </source>
</evidence>
<accession>A0A4R1QNV8</accession>
<evidence type="ECO:0000256" key="7">
    <source>
        <dbReference type="ARBA" id="ARBA00023125"/>
    </source>
</evidence>